<accession>A0A834G547</accession>
<keyword evidence="2" id="KW-1185">Reference proteome</keyword>
<dbReference type="AlphaFoldDB" id="A0A834G547"/>
<dbReference type="EMBL" id="WJXA01000012">
    <property type="protein sequence ID" value="KAF7123249.1"/>
    <property type="molecule type" value="Genomic_DNA"/>
</dbReference>
<comment type="caution">
    <text evidence="1">The sequence shown here is derived from an EMBL/GenBank/DDBJ whole genome shotgun (WGS) entry which is preliminary data.</text>
</comment>
<organism evidence="1 2">
    <name type="scientific">Rhododendron simsii</name>
    <name type="common">Sims's rhododendron</name>
    <dbReference type="NCBI Taxonomy" id="118357"/>
    <lineage>
        <taxon>Eukaryota</taxon>
        <taxon>Viridiplantae</taxon>
        <taxon>Streptophyta</taxon>
        <taxon>Embryophyta</taxon>
        <taxon>Tracheophyta</taxon>
        <taxon>Spermatophyta</taxon>
        <taxon>Magnoliopsida</taxon>
        <taxon>eudicotyledons</taxon>
        <taxon>Gunneridae</taxon>
        <taxon>Pentapetalae</taxon>
        <taxon>asterids</taxon>
        <taxon>Ericales</taxon>
        <taxon>Ericaceae</taxon>
        <taxon>Ericoideae</taxon>
        <taxon>Rhodoreae</taxon>
        <taxon>Rhododendron</taxon>
    </lineage>
</organism>
<evidence type="ECO:0000313" key="2">
    <source>
        <dbReference type="Proteomes" id="UP000626092"/>
    </source>
</evidence>
<gene>
    <name evidence="1" type="ORF">RHSIM_Rhsim12G0114700</name>
</gene>
<sequence length="79" mass="8561">MDDGSVERATKRESGLLSSLFPWRGLSIVTRRSSLRISSRQLGSDVSVCGGSFPNYSGLHPLPPSSRIYASVDSPHNQV</sequence>
<proteinExistence type="predicted"/>
<protein>
    <submittedName>
        <fullName evidence="1">Uncharacterized protein</fullName>
    </submittedName>
</protein>
<dbReference type="Proteomes" id="UP000626092">
    <property type="component" value="Unassembled WGS sequence"/>
</dbReference>
<name>A0A834G547_RHOSS</name>
<evidence type="ECO:0000313" key="1">
    <source>
        <dbReference type="EMBL" id="KAF7123249.1"/>
    </source>
</evidence>
<reference evidence="1" key="1">
    <citation type="submission" date="2019-11" db="EMBL/GenBank/DDBJ databases">
        <authorList>
            <person name="Liu Y."/>
            <person name="Hou J."/>
            <person name="Li T.-Q."/>
            <person name="Guan C.-H."/>
            <person name="Wu X."/>
            <person name="Wu H.-Z."/>
            <person name="Ling F."/>
            <person name="Zhang R."/>
            <person name="Shi X.-G."/>
            <person name="Ren J.-P."/>
            <person name="Chen E.-F."/>
            <person name="Sun J.-M."/>
        </authorList>
    </citation>
    <scope>NUCLEOTIDE SEQUENCE</scope>
    <source>
        <strain evidence="1">Adult_tree_wgs_1</strain>
        <tissue evidence="1">Leaves</tissue>
    </source>
</reference>